<dbReference type="Proteomes" id="UP000249354">
    <property type="component" value="Unassembled WGS sequence"/>
</dbReference>
<dbReference type="GO" id="GO:0050620">
    <property type="term" value="F:phycocyanobilin:ferredoxin oxidoreductase activity"/>
    <property type="evidence" value="ECO:0007669"/>
    <property type="project" value="UniProtKB-UniRule"/>
</dbReference>
<dbReference type="NCBIfam" id="NF002760">
    <property type="entry name" value="PRK02816.1"/>
    <property type="match status" value="1"/>
</dbReference>
<sequence length="250" mass="28655">MRDIQLREQQHPTIRKLSDVIERTWQSELALSEYQTPEDLGYVEGSLEGERLTIQNYCYQTPQFRKLHLELARIGKNLDILHCVMFPRPNFRLPILGIDIVAGRGQISAAIVDLSPVSRVDGASPEENRTLPHPYPERISSLSPVTFTQPRELPAWGKIFSDFCLFVRPVTPEEEAAFLSRVTQYLLIHCELANAAEPVGSIEEESAILAGQRHYCLKQQQNDKTRRVLENAFGSEWADRYVRTMLFDVM</sequence>
<reference evidence="8" key="1">
    <citation type="submission" date="2018-04" db="EMBL/GenBank/DDBJ databases">
        <authorList>
            <person name="Cornet L."/>
        </authorList>
    </citation>
    <scope>NUCLEOTIDE SEQUENCE [LARGE SCALE GENOMIC DNA]</scope>
</reference>
<evidence type="ECO:0000256" key="6">
    <source>
        <dbReference type="HAMAP-Rule" id="MF_00618"/>
    </source>
</evidence>
<reference evidence="7 8" key="2">
    <citation type="submission" date="2018-06" db="EMBL/GenBank/DDBJ databases">
        <title>Metagenomic assembly of (sub)arctic Cyanobacteria and their associated microbiome from non-axenic cultures.</title>
        <authorList>
            <person name="Baurain D."/>
        </authorList>
    </citation>
    <scope>NUCLEOTIDE SEQUENCE [LARGE SCALE GENOMIC DNA]</scope>
    <source>
        <strain evidence="7">ULC129bin1</strain>
    </source>
</reference>
<dbReference type="GO" id="GO:0050897">
    <property type="term" value="F:cobalt ion binding"/>
    <property type="evidence" value="ECO:0007669"/>
    <property type="project" value="InterPro"/>
</dbReference>
<dbReference type="Gene3D" id="3.40.1500.20">
    <property type="match status" value="1"/>
</dbReference>
<evidence type="ECO:0000256" key="5">
    <source>
        <dbReference type="ARBA" id="ARBA00049084"/>
    </source>
</evidence>
<evidence type="ECO:0000313" key="7">
    <source>
        <dbReference type="EMBL" id="PZO12734.1"/>
    </source>
</evidence>
<keyword evidence="4 6" id="KW-0560">Oxidoreductase</keyword>
<comment type="catalytic activity">
    <reaction evidence="5 6">
        <text>(2R,3Z)-phycocyanobilin + 4 oxidized [2Fe-2S]-[ferredoxin] = biliverdin IXalpha + 4 reduced [2Fe-2S]-[ferredoxin] + 4 H(+)</text>
        <dbReference type="Rhea" id="RHEA:15309"/>
        <dbReference type="Rhea" id="RHEA-COMP:10000"/>
        <dbReference type="Rhea" id="RHEA-COMP:10001"/>
        <dbReference type="ChEBI" id="CHEBI:15378"/>
        <dbReference type="ChEBI" id="CHEBI:33737"/>
        <dbReference type="ChEBI" id="CHEBI:33738"/>
        <dbReference type="ChEBI" id="CHEBI:57437"/>
        <dbReference type="ChEBI" id="CHEBI:57991"/>
        <dbReference type="EC" id="1.3.7.5"/>
    </reaction>
</comment>
<dbReference type="HAMAP" id="MF_00618">
    <property type="entry name" value="Ferredoxin_bilin_red"/>
    <property type="match status" value="1"/>
</dbReference>
<evidence type="ECO:0000256" key="4">
    <source>
        <dbReference type="ARBA" id="ARBA00023002"/>
    </source>
</evidence>
<dbReference type="PANTHER" id="PTHR34557:SF1">
    <property type="entry name" value="PHYTOCHROMOBILIN:FERREDOXIN OXIDOREDUCTASE, CHLOROPLASTIC"/>
    <property type="match status" value="1"/>
</dbReference>
<dbReference type="PANTHER" id="PTHR34557">
    <property type="entry name" value="PHYTOCHROMOBILIN:FERREDOXIN OXIDOREDUCTASE, CHLOROPLASTIC"/>
    <property type="match status" value="1"/>
</dbReference>
<protein>
    <recommendedName>
        <fullName evidence="3 6">Phycocyanobilin:ferredoxin oxidoreductase</fullName>
        <ecNumber evidence="2 6">1.3.7.5</ecNumber>
    </recommendedName>
</protein>
<organism evidence="7 8">
    <name type="scientific">Leptolyngbya foveolarum</name>
    <dbReference type="NCBI Taxonomy" id="47253"/>
    <lineage>
        <taxon>Bacteria</taxon>
        <taxon>Bacillati</taxon>
        <taxon>Cyanobacteriota</taxon>
        <taxon>Cyanophyceae</taxon>
        <taxon>Leptolyngbyales</taxon>
        <taxon>Leptolyngbyaceae</taxon>
        <taxon>Leptolyngbya group</taxon>
        <taxon>Leptolyngbya</taxon>
    </lineage>
</organism>
<evidence type="ECO:0000256" key="1">
    <source>
        <dbReference type="ARBA" id="ARBA00006908"/>
    </source>
</evidence>
<name>A0A2W4TYH8_9CYAN</name>
<dbReference type="InterPro" id="IPR009249">
    <property type="entry name" value="Ferredoxin-dep_bilin_Rdtase"/>
</dbReference>
<dbReference type="Pfam" id="PF05996">
    <property type="entry name" value="Fe_bilin_red"/>
    <property type="match status" value="1"/>
</dbReference>
<evidence type="ECO:0000256" key="2">
    <source>
        <dbReference type="ARBA" id="ARBA00012716"/>
    </source>
</evidence>
<proteinExistence type="inferred from homology"/>
<dbReference type="EMBL" id="QBMC01000141">
    <property type="protein sequence ID" value="PZO12734.1"/>
    <property type="molecule type" value="Genomic_DNA"/>
</dbReference>
<dbReference type="InterPro" id="IPR022870">
    <property type="entry name" value="Ferredoxin_bilin_OxRdtase"/>
</dbReference>
<comment type="similarity">
    <text evidence="1 6">Belongs to the HY2 family.</text>
</comment>
<accession>A0A2W4TYH8</accession>
<dbReference type="AlphaFoldDB" id="A0A2W4TYH8"/>
<comment type="function">
    <text evidence="6">Catalyzes the four-electron reduction of biliverdin IX-alpha (2-electron reduction at both the A and D rings); the reaction proceeds via an isolatable 2-electron intermediate, 181,182-dihydrobiliverdin.</text>
</comment>
<evidence type="ECO:0000256" key="3">
    <source>
        <dbReference type="ARBA" id="ARBA00016783"/>
    </source>
</evidence>
<evidence type="ECO:0000313" key="8">
    <source>
        <dbReference type="Proteomes" id="UP000249354"/>
    </source>
</evidence>
<dbReference type="EC" id="1.3.7.5" evidence="2 6"/>
<comment type="caution">
    <text evidence="7">The sequence shown here is derived from an EMBL/GenBank/DDBJ whole genome shotgun (WGS) entry which is preliminary data.</text>
</comment>
<dbReference type="GO" id="GO:0010024">
    <property type="term" value="P:phytochromobilin biosynthetic process"/>
    <property type="evidence" value="ECO:0007669"/>
    <property type="project" value="InterPro"/>
</dbReference>
<gene>
    <name evidence="6" type="primary">pcyA</name>
    <name evidence="7" type="ORF">DCF25_17145</name>
</gene>